<feature type="compositionally biased region" description="Acidic residues" evidence="1">
    <location>
        <begin position="47"/>
        <end position="59"/>
    </location>
</feature>
<keyword evidence="4" id="KW-1185">Reference proteome</keyword>
<feature type="non-terminal residue" evidence="3">
    <location>
        <position position="1"/>
    </location>
</feature>
<name>A0AAV4CC27_9GAST</name>
<evidence type="ECO:0000313" key="3">
    <source>
        <dbReference type="EMBL" id="GFO28897.1"/>
    </source>
</evidence>
<dbReference type="Pfam" id="PF13843">
    <property type="entry name" value="DDE_Tnp_1_7"/>
    <property type="match status" value="1"/>
</dbReference>
<evidence type="ECO:0000259" key="2">
    <source>
        <dbReference type="Pfam" id="PF13843"/>
    </source>
</evidence>
<proteinExistence type="predicted"/>
<evidence type="ECO:0000256" key="1">
    <source>
        <dbReference type="SAM" id="MobiDB-lite"/>
    </source>
</evidence>
<feature type="compositionally biased region" description="Acidic residues" evidence="1">
    <location>
        <begin position="88"/>
        <end position="97"/>
    </location>
</feature>
<dbReference type="PANTHER" id="PTHR46599:SF6">
    <property type="entry name" value="DUAL SPECIFICITY PHOSPHATASE 26"/>
    <property type="match status" value="1"/>
</dbReference>
<feature type="compositionally biased region" description="Polar residues" evidence="1">
    <location>
        <begin position="72"/>
        <end position="84"/>
    </location>
</feature>
<sequence>AMERNIFNSISVPLGDDDDGTVSSENEMSDEDEWVPPQPVVANDSSSDSDDSSSSDDDCSPTYTELLPATRFENQPSTSTSNSKNADESDVTGDDNDTNNVHDPTSKTIILGKDKETQWYNKPFPEARTPRKNILKLQKNKTPNTHHVTEPVEAFLLYIDNKMIQTIVNFTNKEAEKERGDKWKDTDATEIKAFIGCLLHTGAMHQNSISVELLFSQVDGNPLVRAAFSMKRFSHLLNHLRFDDKSTRSKRHERDVLAPIRDLWEAFHSNLGKYFVPGENLTVDEQLVPFRGRCSFIQYMPSKPDKYGLQIFWACDAATNYPLRGALYLGKESTTARPADRNMGIAAQTVSTLTSDFRGTGRNVTCDNYFTDLKLAENLAKDKLTLLGTVKRNKRFLPKEFQEKKALDLGESKFVFRHETTLVSYQSKKQKNVLLLSTMHNKGDISEGGKPDIVLAYNKTKGGVDAMDQMAHAFTTKRKSKRWPMVYFYNIIDLASIASRVVFRSKFPTDDLSKDDNRQRFNLTVARALVVAHIQRRATMSSHHEPVRQNIACVLKSLSPAEPAAQGPPAKCAKRDKPATKQKRCSFCPAKKDRKTKTTCSTCDRHICQEHAVTRYQNC</sequence>
<comment type="caution">
    <text evidence="3">The sequence shown here is derived from an EMBL/GenBank/DDBJ whole genome shotgun (WGS) entry which is preliminary data.</text>
</comment>
<reference evidence="3 4" key="1">
    <citation type="journal article" date="2021" name="Elife">
        <title>Chloroplast acquisition without the gene transfer in kleptoplastic sea slugs, Plakobranchus ocellatus.</title>
        <authorList>
            <person name="Maeda T."/>
            <person name="Takahashi S."/>
            <person name="Yoshida T."/>
            <person name="Shimamura S."/>
            <person name="Takaki Y."/>
            <person name="Nagai Y."/>
            <person name="Toyoda A."/>
            <person name="Suzuki Y."/>
            <person name="Arimoto A."/>
            <person name="Ishii H."/>
            <person name="Satoh N."/>
            <person name="Nishiyama T."/>
            <person name="Hasebe M."/>
            <person name="Maruyama T."/>
            <person name="Minagawa J."/>
            <person name="Obokata J."/>
            <person name="Shigenobu S."/>
        </authorList>
    </citation>
    <scope>NUCLEOTIDE SEQUENCE [LARGE SCALE GENOMIC DNA]</scope>
</reference>
<feature type="region of interest" description="Disordered" evidence="1">
    <location>
        <begin position="1"/>
        <end position="110"/>
    </location>
</feature>
<dbReference type="InterPro" id="IPR029526">
    <property type="entry name" value="PGBD"/>
</dbReference>
<dbReference type="AlphaFoldDB" id="A0AAV4CC27"/>
<dbReference type="PANTHER" id="PTHR46599">
    <property type="entry name" value="PIGGYBAC TRANSPOSABLE ELEMENT-DERIVED PROTEIN 4"/>
    <property type="match status" value="1"/>
</dbReference>
<accession>A0AAV4CC27</accession>
<evidence type="ECO:0000313" key="4">
    <source>
        <dbReference type="Proteomes" id="UP000735302"/>
    </source>
</evidence>
<feature type="compositionally biased region" description="Polar residues" evidence="1">
    <location>
        <begin position="1"/>
        <end position="11"/>
    </location>
</feature>
<organism evidence="3 4">
    <name type="scientific">Plakobranchus ocellatus</name>
    <dbReference type="NCBI Taxonomy" id="259542"/>
    <lineage>
        <taxon>Eukaryota</taxon>
        <taxon>Metazoa</taxon>
        <taxon>Spiralia</taxon>
        <taxon>Lophotrochozoa</taxon>
        <taxon>Mollusca</taxon>
        <taxon>Gastropoda</taxon>
        <taxon>Heterobranchia</taxon>
        <taxon>Euthyneura</taxon>
        <taxon>Panpulmonata</taxon>
        <taxon>Sacoglossa</taxon>
        <taxon>Placobranchoidea</taxon>
        <taxon>Plakobranchidae</taxon>
        <taxon>Plakobranchus</taxon>
    </lineage>
</organism>
<gene>
    <name evidence="3" type="ORF">PoB_005540200</name>
</gene>
<dbReference type="Proteomes" id="UP000735302">
    <property type="component" value="Unassembled WGS sequence"/>
</dbReference>
<feature type="domain" description="PiggyBac transposable element-derived protein" evidence="2">
    <location>
        <begin position="151"/>
        <end position="495"/>
    </location>
</feature>
<dbReference type="EMBL" id="BLXT01006095">
    <property type="protein sequence ID" value="GFO28897.1"/>
    <property type="molecule type" value="Genomic_DNA"/>
</dbReference>
<protein>
    <submittedName>
        <fullName evidence="3">PiggyBac transposable element-derived protein 4</fullName>
    </submittedName>
</protein>